<keyword evidence="10" id="KW-1185">Reference proteome</keyword>
<dbReference type="Gene3D" id="3.30.200.20">
    <property type="entry name" value="Phosphorylase Kinase, domain 1"/>
    <property type="match status" value="1"/>
</dbReference>
<dbReference type="Pfam" id="PF00498">
    <property type="entry name" value="FHA"/>
    <property type="match status" value="1"/>
</dbReference>
<dbReference type="InterPro" id="IPR008984">
    <property type="entry name" value="SMAD_FHA_dom_sf"/>
</dbReference>
<dbReference type="CDD" id="cd22670">
    <property type="entry name" value="FHA_MEK1-like"/>
    <property type="match status" value="1"/>
</dbReference>
<dbReference type="Gene3D" id="1.10.510.10">
    <property type="entry name" value="Transferase(Phosphotransferase) domain 1"/>
    <property type="match status" value="1"/>
</dbReference>
<evidence type="ECO:0000313" key="10">
    <source>
        <dbReference type="Proteomes" id="UP000027586"/>
    </source>
</evidence>
<dbReference type="PANTHER" id="PTHR43671:SF13">
    <property type="entry name" value="SERINE_THREONINE-PROTEIN KINASE NEK2"/>
    <property type="match status" value="1"/>
</dbReference>
<dbReference type="CDD" id="cd00180">
    <property type="entry name" value="PKc"/>
    <property type="match status" value="1"/>
</dbReference>
<proteinExistence type="inferred from homology"/>
<dbReference type="OrthoDB" id="10252171at2759"/>
<dbReference type="InterPro" id="IPR011009">
    <property type="entry name" value="Kinase-like_dom_sf"/>
</dbReference>
<evidence type="ECO:0000313" key="9">
    <source>
        <dbReference type="EMBL" id="CDH57715.1"/>
    </source>
</evidence>
<protein>
    <recommendedName>
        <fullName evidence="2">non-specific serine/threonine protein kinase</fullName>
        <ecNumber evidence="2">2.7.11.1</ecNumber>
    </recommendedName>
</protein>
<feature type="domain" description="FHA" evidence="7">
    <location>
        <begin position="31"/>
        <end position="85"/>
    </location>
</feature>
<dbReference type="InterPro" id="IPR000719">
    <property type="entry name" value="Prot_kinase_dom"/>
</dbReference>
<gene>
    <name evidence="9" type="ORF">LCOR_08624.1</name>
</gene>
<dbReference type="Proteomes" id="UP000027586">
    <property type="component" value="Unassembled WGS sequence"/>
</dbReference>
<sequence length="558" mass="63632">MSGQKEIVGVLRGAHRNIENYIIPICANDPTIIGSLPHSDFQIKDPRISYFHAVIHTVKYHDKGIHVPFIEDLSENGTYLNHQPIGCRRTAALFQGCIISFATSDFEFYYIPRKAYEFAQLRDVEITLATAIEEFTPNNGITSDKEDHDSRQGNDDIIIRLTDLIAEGGEASIHLAIPLKAQAYPLACKIRNYRSIRQSSIRIQEEIEIMRYCQHVGILPLLGVHKPDPKRDCWYLLTPLATGGDLDWKIRAWQEASDALSDAAKKQPHLKLPFLGCMSVIRCIFYQLAMAVYYLHSEFLDRRETKAKRVIIHGAVQHPHIAFFKEKANVRLTEGGTYQYWAPELFRKHQETGVSIDEPEKVDIWALGLILYEMIARRHALVDKKSLDYNDIMANIYNNEPNFDYIASREDVGPEVKVIIQWCLKKNPAERPTIKQLLGIGGASSPDTIEGKASEWIHNGCDIERFGEFVARSRAEKSIWSAQSFVNNASSSHSTENEGEESRAIASKMDNLYVYKNMVDHEQETIVNMTRKEKHIRPGQFPNSRWMLEVLDNESSSS</sequence>
<dbReference type="PANTHER" id="PTHR43671">
    <property type="entry name" value="SERINE/THREONINE-PROTEIN KINASE NEK"/>
    <property type="match status" value="1"/>
</dbReference>
<evidence type="ECO:0000256" key="6">
    <source>
        <dbReference type="ARBA" id="ARBA00022840"/>
    </source>
</evidence>
<evidence type="ECO:0000256" key="2">
    <source>
        <dbReference type="ARBA" id="ARBA00012513"/>
    </source>
</evidence>
<reference evidence="9" key="1">
    <citation type="submission" date="2013-08" db="EMBL/GenBank/DDBJ databases">
        <title>Gene expansion shapes genome architecture in the human pathogen Lichtheimia corymbifera: an evolutionary genomics analysis in the ancient terrestrial Mucorales (Mucoromycotina).</title>
        <authorList>
            <person name="Schwartze V.U."/>
            <person name="Winter S."/>
            <person name="Shelest E."/>
            <person name="Marcet-Houben M."/>
            <person name="Horn F."/>
            <person name="Wehner S."/>
            <person name="Hoffmann K."/>
            <person name="Riege K."/>
            <person name="Sammeth M."/>
            <person name="Nowrousian M."/>
            <person name="Valiante V."/>
            <person name="Linde J."/>
            <person name="Jacobsen I.D."/>
            <person name="Marz M."/>
            <person name="Brakhage A.A."/>
            <person name="Gabaldon T."/>
            <person name="Bocker S."/>
            <person name="Voigt K."/>
        </authorList>
    </citation>
    <scope>NUCLEOTIDE SEQUENCE [LARGE SCALE GENOMIC DNA]</scope>
    <source>
        <strain evidence="9">FSU 9682</strain>
    </source>
</reference>
<dbReference type="Gene3D" id="2.60.200.20">
    <property type="match status" value="1"/>
</dbReference>
<comment type="similarity">
    <text evidence="1">Belongs to the protein kinase superfamily. CAMK Ser/Thr protein kinase family. CHEK2 subfamily.</text>
</comment>
<keyword evidence="3" id="KW-0808">Transferase</keyword>
<keyword evidence="6" id="KW-0067">ATP-binding</keyword>
<evidence type="ECO:0000256" key="3">
    <source>
        <dbReference type="ARBA" id="ARBA00022679"/>
    </source>
</evidence>
<evidence type="ECO:0000256" key="4">
    <source>
        <dbReference type="ARBA" id="ARBA00022741"/>
    </source>
</evidence>
<dbReference type="GO" id="GO:0004674">
    <property type="term" value="F:protein serine/threonine kinase activity"/>
    <property type="evidence" value="ECO:0007669"/>
    <property type="project" value="UniProtKB-EC"/>
</dbReference>
<dbReference type="SUPFAM" id="SSF49879">
    <property type="entry name" value="SMAD/FHA domain"/>
    <property type="match status" value="1"/>
</dbReference>
<evidence type="ECO:0000256" key="1">
    <source>
        <dbReference type="ARBA" id="ARBA00005575"/>
    </source>
</evidence>
<dbReference type="InterPro" id="IPR050660">
    <property type="entry name" value="NEK_Ser/Thr_kinase"/>
</dbReference>
<organism evidence="9 10">
    <name type="scientific">Lichtheimia corymbifera JMRC:FSU:9682</name>
    <dbReference type="NCBI Taxonomy" id="1263082"/>
    <lineage>
        <taxon>Eukaryota</taxon>
        <taxon>Fungi</taxon>
        <taxon>Fungi incertae sedis</taxon>
        <taxon>Mucoromycota</taxon>
        <taxon>Mucoromycotina</taxon>
        <taxon>Mucoromycetes</taxon>
        <taxon>Mucorales</taxon>
        <taxon>Lichtheimiaceae</taxon>
        <taxon>Lichtheimia</taxon>
    </lineage>
</organism>
<keyword evidence="4" id="KW-0547">Nucleotide-binding</keyword>
<comment type="caution">
    <text evidence="9">The sequence shown here is derived from an EMBL/GenBank/DDBJ whole genome shotgun (WGS) entry which is preliminary data.</text>
</comment>
<dbReference type="Pfam" id="PF00069">
    <property type="entry name" value="Pkinase"/>
    <property type="match status" value="1"/>
</dbReference>
<accession>A0A068S6U1</accession>
<name>A0A068S6U1_9FUNG</name>
<dbReference type="SMART" id="SM00240">
    <property type="entry name" value="FHA"/>
    <property type="match status" value="1"/>
</dbReference>
<dbReference type="PROSITE" id="PS50011">
    <property type="entry name" value="PROTEIN_KINASE_DOM"/>
    <property type="match status" value="1"/>
</dbReference>
<dbReference type="EMBL" id="CBTN010000049">
    <property type="protein sequence ID" value="CDH57715.1"/>
    <property type="molecule type" value="Genomic_DNA"/>
</dbReference>
<evidence type="ECO:0000259" key="8">
    <source>
        <dbReference type="PROSITE" id="PS50011"/>
    </source>
</evidence>
<dbReference type="AlphaFoldDB" id="A0A068S6U1"/>
<dbReference type="STRING" id="1263082.A0A068S6U1"/>
<keyword evidence="5" id="KW-0418">Kinase</keyword>
<dbReference type="SUPFAM" id="SSF56112">
    <property type="entry name" value="Protein kinase-like (PK-like)"/>
    <property type="match status" value="1"/>
</dbReference>
<dbReference type="GO" id="GO:0005524">
    <property type="term" value="F:ATP binding"/>
    <property type="evidence" value="ECO:0007669"/>
    <property type="project" value="UniProtKB-KW"/>
</dbReference>
<dbReference type="InterPro" id="IPR000253">
    <property type="entry name" value="FHA_dom"/>
</dbReference>
<dbReference type="PROSITE" id="PS50006">
    <property type="entry name" value="FHA_DOMAIN"/>
    <property type="match status" value="1"/>
</dbReference>
<evidence type="ECO:0000256" key="5">
    <source>
        <dbReference type="ARBA" id="ARBA00022777"/>
    </source>
</evidence>
<dbReference type="VEuPathDB" id="FungiDB:LCOR_08624.1"/>
<dbReference type="EC" id="2.7.11.1" evidence="2"/>
<evidence type="ECO:0000259" key="7">
    <source>
        <dbReference type="PROSITE" id="PS50006"/>
    </source>
</evidence>
<feature type="domain" description="Protein kinase" evidence="8">
    <location>
        <begin position="159"/>
        <end position="457"/>
    </location>
</feature>